<name>A0A1I7MK43_9MICC</name>
<dbReference type="InterPro" id="IPR025338">
    <property type="entry name" value="DUF4244"/>
</dbReference>
<evidence type="ECO:0000256" key="2">
    <source>
        <dbReference type="SAM" id="Phobius"/>
    </source>
</evidence>
<dbReference type="AlphaFoldDB" id="A0A1I7MK43"/>
<evidence type="ECO:0000313" key="4">
    <source>
        <dbReference type="Proteomes" id="UP000198881"/>
    </source>
</evidence>
<organism evidence="3 4">
    <name type="scientific">Micrococcus terreus</name>
    <dbReference type="NCBI Taxonomy" id="574650"/>
    <lineage>
        <taxon>Bacteria</taxon>
        <taxon>Bacillati</taxon>
        <taxon>Actinomycetota</taxon>
        <taxon>Actinomycetes</taxon>
        <taxon>Micrococcales</taxon>
        <taxon>Micrococcaceae</taxon>
        <taxon>Micrococcus</taxon>
    </lineage>
</organism>
<evidence type="ECO:0000256" key="1">
    <source>
        <dbReference type="SAM" id="MobiDB-lite"/>
    </source>
</evidence>
<dbReference type="OrthoDB" id="4808029at2"/>
<feature type="transmembrane region" description="Helical" evidence="2">
    <location>
        <begin position="38"/>
        <end position="56"/>
    </location>
</feature>
<dbReference type="Pfam" id="PF14029">
    <property type="entry name" value="DUF4244"/>
    <property type="match status" value="1"/>
</dbReference>
<dbReference type="EMBL" id="FPCG01000003">
    <property type="protein sequence ID" value="SFV22270.1"/>
    <property type="molecule type" value="Genomic_DNA"/>
</dbReference>
<evidence type="ECO:0000313" key="3">
    <source>
        <dbReference type="EMBL" id="SFV22270.1"/>
    </source>
</evidence>
<keyword evidence="2" id="KW-0812">Transmembrane</keyword>
<dbReference type="Proteomes" id="UP000198881">
    <property type="component" value="Unassembled WGS sequence"/>
</dbReference>
<accession>A0A1I7MK43</accession>
<evidence type="ECO:0008006" key="5">
    <source>
        <dbReference type="Google" id="ProtNLM"/>
    </source>
</evidence>
<protein>
    <recommendedName>
        <fullName evidence="5">DUF4244 domain-containing protein</fullName>
    </recommendedName>
</protein>
<reference evidence="3 4" key="1">
    <citation type="submission" date="2016-10" db="EMBL/GenBank/DDBJ databases">
        <authorList>
            <person name="de Groot N.N."/>
        </authorList>
    </citation>
    <scope>NUCLEOTIDE SEQUENCE [LARGE SCALE GENOMIC DNA]</scope>
    <source>
        <strain evidence="3 4">CGMCC 1.7054</strain>
    </source>
</reference>
<sequence>MDHTTTPLTPEVAVATPANETGTGIDWRDDTGAQTAEYGIVTLAAVGFAGLLAVILSGGDVQGMLTDLIKGALTLG</sequence>
<proteinExistence type="predicted"/>
<dbReference type="STRING" id="574650.SAMN04487966_103287"/>
<keyword evidence="2" id="KW-1133">Transmembrane helix</keyword>
<gene>
    <name evidence="3" type="ORF">SAMN04487966_103287</name>
</gene>
<dbReference type="RefSeq" id="WP_091695975.1">
    <property type="nucleotide sequence ID" value="NZ_CP136963.1"/>
</dbReference>
<keyword evidence="2" id="KW-0472">Membrane</keyword>
<keyword evidence="4" id="KW-1185">Reference proteome</keyword>
<feature type="region of interest" description="Disordered" evidence="1">
    <location>
        <begin position="1"/>
        <end position="30"/>
    </location>
</feature>